<dbReference type="SUPFAM" id="SSF53590">
    <property type="entry name" value="Nucleoside hydrolase"/>
    <property type="match status" value="1"/>
</dbReference>
<evidence type="ECO:0000256" key="1">
    <source>
        <dbReference type="ARBA" id="ARBA00022801"/>
    </source>
</evidence>
<dbReference type="GO" id="GO:0008477">
    <property type="term" value="F:purine nucleosidase activity"/>
    <property type="evidence" value="ECO:0007669"/>
    <property type="project" value="TreeGrafter"/>
</dbReference>
<evidence type="ECO:0000256" key="2">
    <source>
        <dbReference type="ARBA" id="ARBA00023295"/>
    </source>
</evidence>
<dbReference type="CDD" id="cd02650">
    <property type="entry name" value="nuc_hydro_CaPnhB"/>
    <property type="match status" value="1"/>
</dbReference>
<feature type="domain" description="Inosine/uridine-preferring nucleoside hydrolase" evidence="3">
    <location>
        <begin position="5"/>
        <end position="305"/>
    </location>
</feature>
<dbReference type="Gene3D" id="3.90.245.10">
    <property type="entry name" value="Ribonucleoside hydrolase-like"/>
    <property type="match status" value="1"/>
</dbReference>
<dbReference type="AlphaFoldDB" id="A0AA41ZDK5"/>
<dbReference type="RefSeq" id="WP_250936761.1">
    <property type="nucleotide sequence ID" value="NZ_JAMLJK010000001.1"/>
</dbReference>
<keyword evidence="2" id="KW-0326">Glycosidase</keyword>
<accession>A0AA41ZDK5</accession>
<dbReference type="InterPro" id="IPR036452">
    <property type="entry name" value="Ribo_hydro-like"/>
</dbReference>
<organism evidence="4 5">
    <name type="scientific">Larsenimonas rhizosphaerae</name>
    <dbReference type="NCBI Taxonomy" id="2944682"/>
    <lineage>
        <taxon>Bacteria</taxon>
        <taxon>Pseudomonadati</taxon>
        <taxon>Pseudomonadota</taxon>
        <taxon>Gammaproteobacteria</taxon>
        <taxon>Oceanospirillales</taxon>
        <taxon>Halomonadaceae</taxon>
        <taxon>Larsenimonas</taxon>
    </lineage>
</organism>
<evidence type="ECO:0000259" key="3">
    <source>
        <dbReference type="Pfam" id="PF01156"/>
    </source>
</evidence>
<proteinExistence type="predicted"/>
<gene>
    <name evidence="4" type="ORF">OQ287_03870</name>
</gene>
<sequence length="315" mass="33723">MRTPIIFDTDPGVDDAQAIALIMADPDIEVLGMTTTYGNVPVETATSNALLLAELGGHSIPVAQGAARPLSKTPNPFPTFVHGVNGLGDIDLPTPTTRAVDTTAAQFIVDETRKRPGEITLVAVGPLGNLAVALQLDPTLVDRVKQVIVMGGSVKQGGNVTPLAEANIYSDPHAAHRVFTAGWPLVMVGLDVTHKTHIDPERMARIAKGQGKLGEVLADSYSFYADFYRKALGINGCCPHDSCAVAWLKHPELFKTVRGHMSVITDGLAQGQTVFAPESAVFAEDRWSQTPLIDVCMEVDGERVSQWIEDVLTSH</sequence>
<dbReference type="GO" id="GO:0005829">
    <property type="term" value="C:cytosol"/>
    <property type="evidence" value="ECO:0007669"/>
    <property type="project" value="TreeGrafter"/>
</dbReference>
<evidence type="ECO:0000313" key="5">
    <source>
        <dbReference type="Proteomes" id="UP001165678"/>
    </source>
</evidence>
<keyword evidence="5" id="KW-1185">Reference proteome</keyword>
<dbReference type="Proteomes" id="UP001165678">
    <property type="component" value="Unassembled WGS sequence"/>
</dbReference>
<dbReference type="PANTHER" id="PTHR12304">
    <property type="entry name" value="INOSINE-URIDINE PREFERRING NUCLEOSIDE HYDROLASE"/>
    <property type="match status" value="1"/>
</dbReference>
<name>A0AA41ZDK5_9GAMM</name>
<dbReference type="EMBL" id="JAPIVE010000001">
    <property type="protein sequence ID" value="MCX2523367.1"/>
    <property type="molecule type" value="Genomic_DNA"/>
</dbReference>
<keyword evidence="1 4" id="KW-0378">Hydrolase</keyword>
<evidence type="ECO:0000313" key="4">
    <source>
        <dbReference type="EMBL" id="MCX2523367.1"/>
    </source>
</evidence>
<dbReference type="GO" id="GO:0006152">
    <property type="term" value="P:purine nucleoside catabolic process"/>
    <property type="evidence" value="ECO:0007669"/>
    <property type="project" value="TreeGrafter"/>
</dbReference>
<dbReference type="InterPro" id="IPR023186">
    <property type="entry name" value="IUNH"/>
</dbReference>
<dbReference type="Pfam" id="PF01156">
    <property type="entry name" value="IU_nuc_hydro"/>
    <property type="match status" value="1"/>
</dbReference>
<reference evidence="4" key="1">
    <citation type="submission" date="2022-11" db="EMBL/GenBank/DDBJ databases">
        <title>Larsenimonas rhizosphaerae sp. nov., isolated from a tidal mudflat.</title>
        <authorList>
            <person name="Lee S.D."/>
            <person name="Kim I.S."/>
        </authorList>
    </citation>
    <scope>NUCLEOTIDE SEQUENCE</scope>
    <source>
        <strain evidence="4">GH2-1</strain>
    </source>
</reference>
<dbReference type="PANTHER" id="PTHR12304:SF4">
    <property type="entry name" value="URIDINE NUCLEOSIDASE"/>
    <property type="match status" value="1"/>
</dbReference>
<protein>
    <submittedName>
        <fullName evidence="4">Nucleoside hydrolase</fullName>
    </submittedName>
</protein>
<dbReference type="InterPro" id="IPR001910">
    <property type="entry name" value="Inosine/uridine_hydrolase_dom"/>
</dbReference>
<comment type="caution">
    <text evidence="4">The sequence shown here is derived from an EMBL/GenBank/DDBJ whole genome shotgun (WGS) entry which is preliminary data.</text>
</comment>